<dbReference type="Proteomes" id="UP000078292">
    <property type="component" value="Unassembled WGS sequence"/>
</dbReference>
<dbReference type="EMBL" id="LXEY01000003">
    <property type="protein sequence ID" value="OAV63157.1"/>
    <property type="molecule type" value="Genomic_DNA"/>
</dbReference>
<organism evidence="5 6">
    <name type="scientific">Enteractinococcus helveticum</name>
    <dbReference type="NCBI Taxonomy" id="1837282"/>
    <lineage>
        <taxon>Bacteria</taxon>
        <taxon>Bacillati</taxon>
        <taxon>Actinomycetota</taxon>
        <taxon>Actinomycetes</taxon>
        <taxon>Micrococcales</taxon>
        <taxon>Micrococcaceae</taxon>
    </lineage>
</organism>
<dbReference type="PROSITE" id="PS51206">
    <property type="entry name" value="SF3_HELICASE_1"/>
    <property type="match status" value="1"/>
</dbReference>
<protein>
    <recommendedName>
        <fullName evidence="4">SF3 helicase domain-containing protein</fullName>
    </recommendedName>
</protein>
<dbReference type="InterPro" id="IPR014818">
    <property type="entry name" value="Phage/plasmid_primase_P4_C"/>
</dbReference>
<dbReference type="InterPro" id="IPR051620">
    <property type="entry name" value="ORF904-like_C"/>
</dbReference>
<feature type="domain" description="SF3 helicase" evidence="4">
    <location>
        <begin position="174"/>
        <end position="333"/>
    </location>
</feature>
<dbReference type="PANTHER" id="PTHR35372">
    <property type="entry name" value="ATP BINDING PROTEIN-RELATED"/>
    <property type="match status" value="1"/>
</dbReference>
<evidence type="ECO:0000256" key="1">
    <source>
        <dbReference type="ARBA" id="ARBA00022741"/>
    </source>
</evidence>
<dbReference type="SUPFAM" id="SSF52540">
    <property type="entry name" value="P-loop containing nucleoside triphosphate hydrolases"/>
    <property type="match status" value="1"/>
</dbReference>
<comment type="caution">
    <text evidence="5">The sequence shown here is derived from an EMBL/GenBank/DDBJ whole genome shotgun (WGS) entry which is preliminary data.</text>
</comment>
<dbReference type="SMART" id="SM00885">
    <property type="entry name" value="D5_N"/>
    <property type="match status" value="1"/>
</dbReference>
<dbReference type="Gene3D" id="3.40.50.300">
    <property type="entry name" value="P-loop containing nucleotide triphosphate hydrolases"/>
    <property type="match status" value="1"/>
</dbReference>
<sequence length="453" mass="50554">MEAQEYASSIEWNHEGEQHRGQIRMAYRVAELYRGELKFVLGLGWLVWDGQRWALDEKDAAINAVIATLRLSLAESFGDDKLRRDVAKCESAHGIEGVLKIASALPALRAGVHELDADPYLLNCANGTLDLRTRQLRAHDPADNITRVCRGAYDPEADQTAWATFLGTSLPDDDERDYLQRVIGQGVFGGVREHLFPVLTGDGANGKGTAYGAIKFALGDYATVIDPELLMVKQRGAGGPEMMQLLGARLVIGSETEEGKWLDSSLMKRLTGGDELTARHLYQAPVTWRPSHQIIYVTNHLPKVKGNDPAVWRRIRVVPFDVVIPEGQRDPKLPERLELAADAILTWSVQGWFDYEDRGGMFEPETVRNATDSYQTDSDAVKRFLSTHCHIGPSFKCRSAELFEAWEKWARDDGADPLNKNSFAKELERLGYVSKRSSAGMVWQQIGLPASEF</sequence>
<dbReference type="Pfam" id="PF08706">
    <property type="entry name" value="D5_N"/>
    <property type="match status" value="1"/>
</dbReference>
<evidence type="ECO:0000256" key="2">
    <source>
        <dbReference type="ARBA" id="ARBA00022801"/>
    </source>
</evidence>
<dbReference type="GO" id="GO:0005524">
    <property type="term" value="F:ATP binding"/>
    <property type="evidence" value="ECO:0007669"/>
    <property type="project" value="UniProtKB-KW"/>
</dbReference>
<gene>
    <name evidence="5" type="ORF">A6F49_02920</name>
</gene>
<evidence type="ECO:0000256" key="3">
    <source>
        <dbReference type="ARBA" id="ARBA00022840"/>
    </source>
</evidence>
<evidence type="ECO:0000313" key="6">
    <source>
        <dbReference type="Proteomes" id="UP000078292"/>
    </source>
</evidence>
<dbReference type="NCBIfam" id="TIGR01613">
    <property type="entry name" value="primase_Cterm"/>
    <property type="match status" value="1"/>
</dbReference>
<keyword evidence="1" id="KW-0547">Nucleotide-binding</keyword>
<keyword evidence="6" id="KW-1185">Reference proteome</keyword>
<dbReference type="InterPro" id="IPR027417">
    <property type="entry name" value="P-loop_NTPase"/>
</dbReference>
<proteinExistence type="predicted"/>
<reference evidence="5 6" key="1">
    <citation type="submission" date="2016-04" db="EMBL/GenBank/DDBJ databases">
        <title>First whole genome shotgun sequence of the bacterium Enteractinococcus sp. strain UASWS1574.</title>
        <authorList>
            <person name="Crovadore J."/>
            <person name="Chablais R."/>
            <person name="Lefort F."/>
        </authorList>
    </citation>
    <scope>NUCLEOTIDE SEQUENCE [LARGE SCALE GENOMIC DNA]</scope>
    <source>
        <strain evidence="5 6">UASWS1574</strain>
    </source>
</reference>
<keyword evidence="2" id="KW-0378">Hydrolase</keyword>
<dbReference type="InterPro" id="IPR006500">
    <property type="entry name" value="Helicase_put_C_phage/plasmid"/>
</dbReference>
<dbReference type="GO" id="GO:0016787">
    <property type="term" value="F:hydrolase activity"/>
    <property type="evidence" value="ECO:0007669"/>
    <property type="project" value="UniProtKB-KW"/>
</dbReference>
<name>A0A1B7M3I6_9MICC</name>
<evidence type="ECO:0000259" key="4">
    <source>
        <dbReference type="PROSITE" id="PS51206"/>
    </source>
</evidence>
<keyword evidence="3" id="KW-0067">ATP-binding</keyword>
<dbReference type="InterPro" id="IPR014015">
    <property type="entry name" value="Helicase_SF3_DNA-vir"/>
</dbReference>
<accession>A0A1B7M3I6</accession>
<evidence type="ECO:0000313" key="5">
    <source>
        <dbReference type="EMBL" id="OAV63157.1"/>
    </source>
</evidence>
<dbReference type="STRING" id="1837282.A6F49_02920"/>
<dbReference type="AlphaFoldDB" id="A0A1B7M3I6"/>
<dbReference type="PANTHER" id="PTHR35372:SF2">
    <property type="entry name" value="SF3 HELICASE DOMAIN-CONTAINING PROTEIN"/>
    <property type="match status" value="1"/>
</dbReference>